<dbReference type="Pfam" id="PF08573">
    <property type="entry name" value="SAE2"/>
    <property type="match status" value="1"/>
</dbReference>
<dbReference type="InterPro" id="IPR013882">
    <property type="entry name" value="Ctp1_C"/>
</dbReference>
<dbReference type="PANTHER" id="PTHR15107:SF0">
    <property type="entry name" value="DNA ENDONUCLEASE ACTIVATOR CTP1 C-TERMINAL DOMAIN-CONTAINING PROTEIN"/>
    <property type="match status" value="1"/>
</dbReference>
<evidence type="ECO:0000313" key="5">
    <source>
        <dbReference type="Proteomes" id="UP000192223"/>
    </source>
</evidence>
<proteinExistence type="predicted"/>
<reference evidence="6" key="1">
    <citation type="submission" date="2025-08" db="UniProtKB">
        <authorList>
            <consortium name="RefSeq"/>
        </authorList>
    </citation>
    <scope>IDENTIFICATION</scope>
    <source>
        <tissue evidence="6">Entire body</tissue>
    </source>
</reference>
<accession>A0A1W4X520</accession>
<name>A0A1W4X520_AGRPL</name>
<dbReference type="InterPro" id="IPR033316">
    <property type="entry name" value="RBBP8-like"/>
</dbReference>
<keyword evidence="2" id="KW-0227">DNA damage</keyword>
<dbReference type="RefSeq" id="XP_018327912.1">
    <property type="nucleotide sequence ID" value="XM_018472410.2"/>
</dbReference>
<protein>
    <submittedName>
        <fullName evidence="6">Uncharacterized protein LOC108738823</fullName>
    </submittedName>
</protein>
<evidence type="ECO:0000259" key="4">
    <source>
        <dbReference type="Pfam" id="PF08573"/>
    </source>
</evidence>
<evidence type="ECO:0000256" key="1">
    <source>
        <dbReference type="ARBA" id="ARBA00004123"/>
    </source>
</evidence>
<dbReference type="Proteomes" id="UP000192223">
    <property type="component" value="Unplaced"/>
</dbReference>
<evidence type="ECO:0000313" key="6">
    <source>
        <dbReference type="RefSeq" id="XP_018327912.1"/>
    </source>
</evidence>
<organism evidence="5 6">
    <name type="scientific">Agrilus planipennis</name>
    <name type="common">Emerald ash borer</name>
    <name type="synonym">Agrilus marcopoli</name>
    <dbReference type="NCBI Taxonomy" id="224129"/>
    <lineage>
        <taxon>Eukaryota</taxon>
        <taxon>Metazoa</taxon>
        <taxon>Ecdysozoa</taxon>
        <taxon>Arthropoda</taxon>
        <taxon>Hexapoda</taxon>
        <taxon>Insecta</taxon>
        <taxon>Pterygota</taxon>
        <taxon>Neoptera</taxon>
        <taxon>Endopterygota</taxon>
        <taxon>Coleoptera</taxon>
        <taxon>Polyphaga</taxon>
        <taxon>Elateriformia</taxon>
        <taxon>Buprestoidea</taxon>
        <taxon>Buprestidae</taxon>
        <taxon>Agrilinae</taxon>
        <taxon>Agrilus</taxon>
    </lineage>
</organism>
<dbReference type="InParanoid" id="A0A1W4X520"/>
<dbReference type="AlphaFoldDB" id="A0A1W4X520"/>
<dbReference type="GeneID" id="108738823"/>
<feature type="domain" description="DNA endonuclease activator Ctp1 C-terminal" evidence="4">
    <location>
        <begin position="386"/>
        <end position="422"/>
    </location>
</feature>
<sequence length="425" mass="49157">MGLASKEAWMSLFTEPVASTWTTEIPELRKIAMIITAYQQELNRLKYIANGQLHQLEMEFKKIEEYKKKTSLKSMSDQQFIPEGNIKFFDFNNDRIPYECKENLDPNRTKTICMVESKDLQSPDIFNVDSDNEDFNFFKMQIDDKEIGSLESSSETPVSGSVSPKINKSAKQLIRAKIPKLRGPNTAKNTSQSLLDMPKEAKNFFSGYDDYQNYINDSSFPKITINMDLEGKKLNTADNSIIDGTPDINASLRRTKRLKSNTLSTHLLTKNKQNNKTLKKITLTQMFKDTMEGDESFKFCEKNIQSTEKVKNDETNISKGVEMKEQSNKDQYASFIEDYMRIPFKKSPSPKHAYQMETVRGKARQNLKGWSCKDCKKYYEALDLPEEELKEKMNKCSRHRSKFKPMNDTPVGYWDLTFPPTQPTM</sequence>
<keyword evidence="3" id="KW-0539">Nucleus</keyword>
<evidence type="ECO:0000256" key="2">
    <source>
        <dbReference type="ARBA" id="ARBA00022763"/>
    </source>
</evidence>
<dbReference type="PANTHER" id="PTHR15107">
    <property type="entry name" value="RETINOBLASTOMA BINDING PROTEIN 8"/>
    <property type="match status" value="1"/>
</dbReference>
<evidence type="ECO:0000256" key="3">
    <source>
        <dbReference type="ARBA" id="ARBA00023242"/>
    </source>
</evidence>
<dbReference type="KEGG" id="apln:108738823"/>
<gene>
    <name evidence="6" type="primary">LOC108738823</name>
</gene>
<dbReference type="GO" id="GO:0010792">
    <property type="term" value="P:DNA double-strand break processing involved in repair via single-strand annealing"/>
    <property type="evidence" value="ECO:0007669"/>
    <property type="project" value="TreeGrafter"/>
</dbReference>
<comment type="subcellular location">
    <subcellularLocation>
        <location evidence="1">Nucleus</location>
    </subcellularLocation>
</comment>
<dbReference type="STRING" id="224129.A0A1W4X520"/>
<dbReference type="GO" id="GO:0003684">
    <property type="term" value="F:damaged DNA binding"/>
    <property type="evidence" value="ECO:0007669"/>
    <property type="project" value="TreeGrafter"/>
</dbReference>
<dbReference type="OrthoDB" id="5801062at2759"/>
<keyword evidence="5" id="KW-1185">Reference proteome</keyword>
<dbReference type="GO" id="GO:0005634">
    <property type="term" value="C:nucleus"/>
    <property type="evidence" value="ECO:0007669"/>
    <property type="project" value="UniProtKB-SubCell"/>
</dbReference>